<sequence>MLRKDHESQSRVAKPTIDSKGTPVWPPSKTNCHSTSQAFGISHLMLSTLIWESWHIIAGAIVGVDPLSKAECTPQLPSQLLVSLPQPAASIPREIDHLISTAVLKACPGIGGYQQGPGFFGPSPEGLGHNHHYASDNLTLCIWVPGLPWCPPLHPVYGSVHLPYWVLTYFAGSSRRDNIHTKVFRWLMTVHPTITALAGVQLSNLQPYLLQAAPAIFGYYAGTLFNPAATLKVQGLVRMARSKTGMEIFPRRLPQTYPSLG</sequence>
<dbReference type="EMBL" id="QTSX02000762">
    <property type="protein sequence ID" value="KAJ9085449.1"/>
    <property type="molecule type" value="Genomic_DNA"/>
</dbReference>
<accession>A0ACC2UEG1</accession>
<name>A0ACC2UEG1_9FUNG</name>
<gene>
    <name evidence="1" type="ORF">DSO57_1013908</name>
</gene>
<reference evidence="1" key="1">
    <citation type="submission" date="2022-04" db="EMBL/GenBank/DDBJ databases">
        <title>Genome of the entomopathogenic fungus Entomophthora muscae.</title>
        <authorList>
            <person name="Elya C."/>
            <person name="Lovett B.R."/>
            <person name="Lee E."/>
            <person name="Macias A.M."/>
            <person name="Hajek A.E."/>
            <person name="De Bivort B.L."/>
            <person name="Kasson M.T."/>
            <person name="De Fine Licht H.H."/>
            <person name="Stajich J.E."/>
        </authorList>
    </citation>
    <scope>NUCLEOTIDE SEQUENCE</scope>
    <source>
        <strain evidence="1">Berkeley</strain>
    </source>
</reference>
<protein>
    <submittedName>
        <fullName evidence="1">Uncharacterized protein</fullName>
    </submittedName>
</protein>
<proteinExistence type="predicted"/>
<keyword evidence="2" id="KW-1185">Reference proteome</keyword>
<organism evidence="1 2">
    <name type="scientific">Entomophthora muscae</name>
    <dbReference type="NCBI Taxonomy" id="34485"/>
    <lineage>
        <taxon>Eukaryota</taxon>
        <taxon>Fungi</taxon>
        <taxon>Fungi incertae sedis</taxon>
        <taxon>Zoopagomycota</taxon>
        <taxon>Entomophthoromycotina</taxon>
        <taxon>Entomophthoromycetes</taxon>
        <taxon>Entomophthorales</taxon>
        <taxon>Entomophthoraceae</taxon>
        <taxon>Entomophthora</taxon>
    </lineage>
</organism>
<evidence type="ECO:0000313" key="2">
    <source>
        <dbReference type="Proteomes" id="UP001165960"/>
    </source>
</evidence>
<evidence type="ECO:0000313" key="1">
    <source>
        <dbReference type="EMBL" id="KAJ9085449.1"/>
    </source>
</evidence>
<dbReference type="Proteomes" id="UP001165960">
    <property type="component" value="Unassembled WGS sequence"/>
</dbReference>
<comment type="caution">
    <text evidence="1">The sequence shown here is derived from an EMBL/GenBank/DDBJ whole genome shotgun (WGS) entry which is preliminary data.</text>
</comment>